<dbReference type="EMBL" id="BABT02000102">
    <property type="protein sequence ID" value="GAA96530.1"/>
    <property type="molecule type" value="Genomic_DNA"/>
</dbReference>
<feature type="transmembrane region" description="Helical" evidence="6">
    <location>
        <begin position="98"/>
        <end position="121"/>
    </location>
</feature>
<keyword evidence="2 6" id="KW-0812">Transmembrane</keyword>
<dbReference type="InterPro" id="IPR006838">
    <property type="entry name" value="ADTRP_AIG1"/>
</dbReference>
<dbReference type="AlphaFoldDB" id="G7E120"/>
<dbReference type="HOGENOM" id="CLU_081915_1_0_1"/>
<feature type="region of interest" description="Disordered" evidence="5">
    <location>
        <begin position="1"/>
        <end position="22"/>
    </location>
</feature>
<dbReference type="OrthoDB" id="1898221at2759"/>
<dbReference type="Proteomes" id="UP000009131">
    <property type="component" value="Unassembled WGS sequence"/>
</dbReference>
<evidence type="ECO:0000256" key="6">
    <source>
        <dbReference type="SAM" id="Phobius"/>
    </source>
</evidence>
<keyword evidence="4 6" id="KW-0472">Membrane</keyword>
<dbReference type="eggNOG" id="KOG3989">
    <property type="taxonomic scope" value="Eukaryota"/>
</dbReference>
<evidence type="ECO:0008006" key="9">
    <source>
        <dbReference type="Google" id="ProtNLM"/>
    </source>
</evidence>
<keyword evidence="3 6" id="KW-1133">Transmembrane helix</keyword>
<keyword evidence="8" id="KW-1185">Reference proteome</keyword>
<evidence type="ECO:0000256" key="1">
    <source>
        <dbReference type="ARBA" id="ARBA00004127"/>
    </source>
</evidence>
<feature type="transmembrane region" description="Helical" evidence="6">
    <location>
        <begin position="29"/>
        <end position="47"/>
    </location>
</feature>
<evidence type="ECO:0000256" key="2">
    <source>
        <dbReference type="ARBA" id="ARBA00022692"/>
    </source>
</evidence>
<gene>
    <name evidence="7" type="primary">Mo03198</name>
    <name evidence="7" type="ORF">E5Q_03198</name>
</gene>
<dbReference type="PANTHER" id="PTHR10989:SF16">
    <property type="entry name" value="AT02829P-RELATED"/>
    <property type="match status" value="1"/>
</dbReference>
<feature type="transmembrane region" description="Helical" evidence="6">
    <location>
        <begin position="210"/>
        <end position="227"/>
    </location>
</feature>
<sequence>MFDLATRHSQTPGKSTTHATVHKPSMDNIPAIVTHAISLGCVTQAFSALYEPSPLSDFAAKQYGGQSVYLTVVGLAITWIYFALALHRDFTDSRAAEINAQAFGAVAVPLETLISILYWGIKTAKPELMIPPIEALVLPIKLDLALHLMPVVLLWFDFLVFQPPFNKSLRPDYIAGLGLLAYCTHIEIAAVKNGRLPYPFLRLEAPFERLAIYVASAGLFVVLFKLINGLHVQVDRLLDRKTVEAEQYAEGEVDIMDKQK</sequence>
<proteinExistence type="predicted"/>
<feature type="transmembrane region" description="Helical" evidence="6">
    <location>
        <begin position="173"/>
        <end position="190"/>
    </location>
</feature>
<feature type="transmembrane region" description="Helical" evidence="6">
    <location>
        <begin position="67"/>
        <end position="86"/>
    </location>
</feature>
<dbReference type="GO" id="GO:0012505">
    <property type="term" value="C:endomembrane system"/>
    <property type="evidence" value="ECO:0007669"/>
    <property type="project" value="UniProtKB-SubCell"/>
</dbReference>
<evidence type="ECO:0000256" key="4">
    <source>
        <dbReference type="ARBA" id="ARBA00023136"/>
    </source>
</evidence>
<comment type="subcellular location">
    <subcellularLocation>
        <location evidence="1">Endomembrane system</location>
        <topology evidence="1">Multi-pass membrane protein</topology>
    </subcellularLocation>
</comment>
<dbReference type="FunCoup" id="G7E120">
    <property type="interactions" value="110"/>
</dbReference>
<dbReference type="PANTHER" id="PTHR10989">
    <property type="entry name" value="ANDROGEN-INDUCED PROTEIN 1-RELATED"/>
    <property type="match status" value="1"/>
</dbReference>
<reference evidence="7 8" key="1">
    <citation type="journal article" date="2011" name="J. Gen. Appl. Microbiol.">
        <title>Draft genome sequencing of the enigmatic basidiomycete Mixia osmundae.</title>
        <authorList>
            <person name="Nishida H."/>
            <person name="Nagatsuka Y."/>
            <person name="Sugiyama J."/>
        </authorList>
    </citation>
    <scope>NUCLEOTIDE SEQUENCE [LARGE SCALE GENOMIC DNA]</scope>
    <source>
        <strain evidence="8">CBS 9802 / IAM 14324 / JCM 22182 / KY 12970</strain>
    </source>
</reference>
<evidence type="ECO:0000256" key="5">
    <source>
        <dbReference type="SAM" id="MobiDB-lite"/>
    </source>
</evidence>
<evidence type="ECO:0000313" key="8">
    <source>
        <dbReference type="Proteomes" id="UP000009131"/>
    </source>
</evidence>
<dbReference type="Pfam" id="PF04750">
    <property type="entry name" value="Far-17a_AIG1"/>
    <property type="match status" value="1"/>
</dbReference>
<organism evidence="7 8">
    <name type="scientific">Mixia osmundae (strain CBS 9802 / IAM 14324 / JCM 22182 / KY 12970)</name>
    <dbReference type="NCBI Taxonomy" id="764103"/>
    <lineage>
        <taxon>Eukaryota</taxon>
        <taxon>Fungi</taxon>
        <taxon>Dikarya</taxon>
        <taxon>Basidiomycota</taxon>
        <taxon>Pucciniomycotina</taxon>
        <taxon>Mixiomycetes</taxon>
        <taxon>Mixiales</taxon>
        <taxon>Mixiaceae</taxon>
        <taxon>Mixia</taxon>
    </lineage>
</organism>
<protein>
    <recommendedName>
        <fullName evidence="9">FAR-17a/AIG1-like protein</fullName>
    </recommendedName>
</protein>
<dbReference type="InParanoid" id="G7E120"/>
<feature type="transmembrane region" description="Helical" evidence="6">
    <location>
        <begin position="144"/>
        <end position="161"/>
    </location>
</feature>
<evidence type="ECO:0000313" key="7">
    <source>
        <dbReference type="EMBL" id="GAA96530.1"/>
    </source>
</evidence>
<feature type="compositionally biased region" description="Polar residues" evidence="5">
    <location>
        <begin position="7"/>
        <end position="19"/>
    </location>
</feature>
<dbReference type="GO" id="GO:0016020">
    <property type="term" value="C:membrane"/>
    <property type="evidence" value="ECO:0007669"/>
    <property type="project" value="InterPro"/>
</dbReference>
<accession>G7E120</accession>
<name>G7E120_MIXOS</name>
<reference evidence="7 8" key="2">
    <citation type="journal article" date="2012" name="Open Biol.">
        <title>Characteristics of nucleosomes and linker DNA regions on the genome of the basidiomycete Mixia osmundae revealed by mono- and dinucleosome mapping.</title>
        <authorList>
            <person name="Nishida H."/>
            <person name="Kondo S."/>
            <person name="Matsumoto T."/>
            <person name="Suzuki Y."/>
            <person name="Yoshikawa H."/>
            <person name="Taylor T.D."/>
            <person name="Sugiyama J."/>
        </authorList>
    </citation>
    <scope>NUCLEOTIDE SEQUENCE [LARGE SCALE GENOMIC DNA]</scope>
    <source>
        <strain evidence="8">CBS 9802 / IAM 14324 / JCM 22182 / KY 12970</strain>
    </source>
</reference>
<comment type="caution">
    <text evidence="7">The sequence shown here is derived from an EMBL/GenBank/DDBJ whole genome shotgun (WGS) entry which is preliminary data.</text>
</comment>
<evidence type="ECO:0000256" key="3">
    <source>
        <dbReference type="ARBA" id="ARBA00022989"/>
    </source>
</evidence>